<accession>A0A7G7YMN5</accession>
<evidence type="ECO:0000313" key="2">
    <source>
        <dbReference type="Proteomes" id="UP000515275"/>
    </source>
</evidence>
<evidence type="ECO:0000313" key="1">
    <source>
        <dbReference type="EMBL" id="QNH95755.1"/>
    </source>
</evidence>
<dbReference type="Proteomes" id="UP000515275">
    <property type="component" value="Chromosome"/>
</dbReference>
<organism evidence="1 2">
    <name type="scientific">Corynebacterium anserum</name>
    <dbReference type="NCBI Taxonomy" id="2684406"/>
    <lineage>
        <taxon>Bacteria</taxon>
        <taxon>Bacillati</taxon>
        <taxon>Actinomycetota</taxon>
        <taxon>Actinomycetes</taxon>
        <taxon>Mycobacteriales</taxon>
        <taxon>Corynebacteriaceae</taxon>
        <taxon>Corynebacterium</taxon>
    </lineage>
</organism>
<keyword evidence="2" id="KW-1185">Reference proteome</keyword>
<dbReference type="AlphaFoldDB" id="A0A7G7YMN5"/>
<gene>
    <name evidence="1" type="ORF">GP473_02850</name>
</gene>
<dbReference type="KEGG" id="cans:GP473_02850"/>
<sequence>MRILSYWPYIVYLLSGLLFIAAGSHPAWMLVPLTCACIGGSVERSRVESAKIPEEVP</sequence>
<protein>
    <submittedName>
        <fullName evidence="1">Uncharacterized protein</fullName>
    </submittedName>
</protein>
<reference evidence="1 2" key="1">
    <citation type="submission" date="2019-12" db="EMBL/GenBank/DDBJ databases">
        <title>Corynebacterium sp. nov., isolated from feces of the Anser Albifrons in China.</title>
        <authorList>
            <person name="Liu Q."/>
        </authorList>
    </citation>
    <scope>NUCLEOTIDE SEQUENCE [LARGE SCALE GENOMIC DNA]</scope>
    <source>
        <strain evidence="1 2">23H37-10</strain>
    </source>
</reference>
<dbReference type="RefSeq" id="WP_185769306.1">
    <property type="nucleotide sequence ID" value="NZ_CP046883.1"/>
</dbReference>
<dbReference type="EMBL" id="CP046883">
    <property type="protein sequence ID" value="QNH95755.1"/>
    <property type="molecule type" value="Genomic_DNA"/>
</dbReference>
<proteinExistence type="predicted"/>
<name>A0A7G7YMN5_9CORY</name>